<dbReference type="Gene3D" id="3.40.50.1450">
    <property type="entry name" value="HybD-like"/>
    <property type="match status" value="1"/>
</dbReference>
<sequence>MGSTGMETADLIESATRIANPELIIAVDSLAARNVKRISTTIQISDTGISPGAGTGNMRKQLTEQTLGIKVIAIGVPTVIDSKTLILDNLSGFLKDVPNAERYLDENGVPMIVTSTEIVQVIRDFSDIISNGINITLHPGIYS</sequence>
<dbReference type="Pfam" id="PF03418">
    <property type="entry name" value="Peptidase_A25"/>
    <property type="match status" value="1"/>
</dbReference>
<proteinExistence type="predicted"/>
<evidence type="ECO:0000256" key="1">
    <source>
        <dbReference type="ARBA" id="ARBA00022670"/>
    </source>
</evidence>
<dbReference type="InterPro" id="IPR023430">
    <property type="entry name" value="Pept_HybD-like_dom_sf"/>
</dbReference>
<dbReference type="InterPro" id="IPR005080">
    <property type="entry name" value="Peptidase_A25"/>
</dbReference>
<reference evidence="3" key="1">
    <citation type="submission" date="2019-08" db="EMBL/GenBank/DDBJ databases">
        <authorList>
            <person name="Kucharzyk K."/>
            <person name="Murdoch R.W."/>
            <person name="Higgins S."/>
            <person name="Loffler F."/>
        </authorList>
    </citation>
    <scope>NUCLEOTIDE SEQUENCE</scope>
</reference>
<comment type="caution">
    <text evidence="3">The sequence shown here is derived from an EMBL/GenBank/DDBJ whole genome shotgun (WGS) entry which is preliminary data.</text>
</comment>
<keyword evidence="1 3" id="KW-0645">Protease</keyword>
<keyword evidence="2 3" id="KW-0378">Hydrolase</keyword>
<dbReference type="EMBL" id="VSSQ01096941">
    <property type="protein sequence ID" value="MPN40497.1"/>
    <property type="molecule type" value="Genomic_DNA"/>
</dbReference>
<evidence type="ECO:0000256" key="2">
    <source>
        <dbReference type="ARBA" id="ARBA00022801"/>
    </source>
</evidence>
<dbReference type="GO" id="GO:0006508">
    <property type="term" value="P:proteolysis"/>
    <property type="evidence" value="ECO:0007669"/>
    <property type="project" value="UniProtKB-KW"/>
</dbReference>
<organism evidence="3">
    <name type="scientific">bioreactor metagenome</name>
    <dbReference type="NCBI Taxonomy" id="1076179"/>
    <lineage>
        <taxon>unclassified sequences</taxon>
        <taxon>metagenomes</taxon>
        <taxon>ecological metagenomes</taxon>
    </lineage>
</organism>
<dbReference type="SUPFAM" id="SSF53163">
    <property type="entry name" value="HybD-like"/>
    <property type="match status" value="1"/>
</dbReference>
<dbReference type="EC" id="3.4.24.78" evidence="3"/>
<protein>
    <submittedName>
        <fullName evidence="3">Germination protease</fullName>
        <ecNumber evidence="3">3.4.24.78</ecNumber>
    </submittedName>
</protein>
<dbReference type="NCBIfam" id="TIGR01441">
    <property type="entry name" value="GPR"/>
    <property type="match status" value="1"/>
</dbReference>
<dbReference type="GO" id="GO:0008233">
    <property type="term" value="F:peptidase activity"/>
    <property type="evidence" value="ECO:0007669"/>
    <property type="project" value="UniProtKB-KW"/>
</dbReference>
<dbReference type="GO" id="GO:0009847">
    <property type="term" value="P:spore germination"/>
    <property type="evidence" value="ECO:0007669"/>
    <property type="project" value="InterPro"/>
</dbReference>
<dbReference type="AlphaFoldDB" id="A0A645HNG5"/>
<name>A0A645HNG5_9ZZZZ</name>
<gene>
    <name evidence="3" type="primary">gpr_33</name>
    <name evidence="3" type="ORF">SDC9_188035</name>
</gene>
<evidence type="ECO:0000313" key="3">
    <source>
        <dbReference type="EMBL" id="MPN40497.1"/>
    </source>
</evidence>
<accession>A0A645HNG5</accession>